<feature type="region of interest" description="Disordered" evidence="1">
    <location>
        <begin position="62"/>
        <end position="151"/>
    </location>
</feature>
<feature type="compositionally biased region" description="Polar residues" evidence="1">
    <location>
        <begin position="98"/>
        <end position="109"/>
    </location>
</feature>
<proteinExistence type="predicted"/>
<dbReference type="EMBL" id="MUJZ01014362">
    <property type="protein sequence ID" value="OTF81294.1"/>
    <property type="molecule type" value="Genomic_DNA"/>
</dbReference>
<protein>
    <submittedName>
        <fullName evidence="2">Uncharacterized protein</fullName>
    </submittedName>
</protein>
<accession>A0A1Y3BMR9</accession>
<dbReference type="OrthoDB" id="66620at2759"/>
<name>A0A1Y3BMR9_EURMA</name>
<comment type="caution">
    <text evidence="2">The sequence shown here is derived from an EMBL/GenBank/DDBJ whole genome shotgun (WGS) entry which is preliminary data.</text>
</comment>
<sequence length="151" mass="16803">MNAVPTSQHKQQTNVGFPLRQSSTVNSVLNHPKYGGVGGQIKNQDAFTYLRFGLPRVKTIITTNNNAGDEQQKRRLSKNNTTIDDQDSKTTNHRNGIPNKSNNNNQDRSGSAAINEELKRRFWGSDSALTHPTMRAASFSENESDSSLKEE</sequence>
<dbReference type="AlphaFoldDB" id="A0A1Y3BMR9"/>
<reference evidence="2 3" key="1">
    <citation type="submission" date="2017-03" db="EMBL/GenBank/DDBJ databases">
        <title>Genome Survey of Euroglyphus maynei.</title>
        <authorList>
            <person name="Arlian L.G."/>
            <person name="Morgan M.S."/>
            <person name="Rider S.D."/>
        </authorList>
    </citation>
    <scope>NUCLEOTIDE SEQUENCE [LARGE SCALE GENOMIC DNA]</scope>
    <source>
        <strain evidence="2">Arlian Lab</strain>
        <tissue evidence="2">Whole body</tissue>
    </source>
</reference>
<feature type="non-terminal residue" evidence="2">
    <location>
        <position position="151"/>
    </location>
</feature>
<organism evidence="2 3">
    <name type="scientific">Euroglyphus maynei</name>
    <name type="common">Mayne's house dust mite</name>
    <dbReference type="NCBI Taxonomy" id="6958"/>
    <lineage>
        <taxon>Eukaryota</taxon>
        <taxon>Metazoa</taxon>
        <taxon>Ecdysozoa</taxon>
        <taxon>Arthropoda</taxon>
        <taxon>Chelicerata</taxon>
        <taxon>Arachnida</taxon>
        <taxon>Acari</taxon>
        <taxon>Acariformes</taxon>
        <taxon>Sarcoptiformes</taxon>
        <taxon>Astigmata</taxon>
        <taxon>Psoroptidia</taxon>
        <taxon>Analgoidea</taxon>
        <taxon>Pyroglyphidae</taxon>
        <taxon>Pyroglyphinae</taxon>
        <taxon>Euroglyphus</taxon>
    </lineage>
</organism>
<gene>
    <name evidence="2" type="ORF">BLA29_010108</name>
</gene>
<keyword evidence="3" id="KW-1185">Reference proteome</keyword>
<evidence type="ECO:0000313" key="3">
    <source>
        <dbReference type="Proteomes" id="UP000194236"/>
    </source>
</evidence>
<evidence type="ECO:0000256" key="1">
    <source>
        <dbReference type="SAM" id="MobiDB-lite"/>
    </source>
</evidence>
<dbReference type="Proteomes" id="UP000194236">
    <property type="component" value="Unassembled WGS sequence"/>
</dbReference>
<evidence type="ECO:0000313" key="2">
    <source>
        <dbReference type="EMBL" id="OTF81294.1"/>
    </source>
</evidence>